<dbReference type="EnsemblPlants" id="TuG1812G0200003421.01.T02">
    <property type="protein sequence ID" value="TuG1812G0200003421.01.T02.cds466291"/>
    <property type="gene ID" value="TuG1812G0200003421.01"/>
</dbReference>
<reference evidence="1" key="2">
    <citation type="submission" date="2018-03" db="EMBL/GenBank/DDBJ databases">
        <title>The Triticum urartu genome reveals the dynamic nature of wheat genome evolution.</title>
        <authorList>
            <person name="Ling H."/>
            <person name="Ma B."/>
            <person name="Shi X."/>
            <person name="Liu H."/>
            <person name="Dong L."/>
            <person name="Sun H."/>
            <person name="Cao Y."/>
            <person name="Gao Q."/>
            <person name="Zheng S."/>
            <person name="Li Y."/>
            <person name="Yu Y."/>
            <person name="Du H."/>
            <person name="Qi M."/>
            <person name="Li Y."/>
            <person name="Yu H."/>
            <person name="Cui Y."/>
            <person name="Wang N."/>
            <person name="Chen C."/>
            <person name="Wu H."/>
            <person name="Zhao Y."/>
            <person name="Zhang J."/>
            <person name="Li Y."/>
            <person name="Zhou W."/>
            <person name="Zhang B."/>
            <person name="Hu W."/>
            <person name="Eijk M."/>
            <person name="Tang J."/>
            <person name="Witsenboer H."/>
            <person name="Zhao S."/>
            <person name="Li Z."/>
            <person name="Zhang A."/>
            <person name="Wang D."/>
            <person name="Liang C."/>
        </authorList>
    </citation>
    <scope>NUCLEOTIDE SEQUENCE [LARGE SCALE GENOMIC DNA]</scope>
    <source>
        <strain evidence="1">cv. G1812</strain>
    </source>
</reference>
<reference evidence="2" key="1">
    <citation type="journal article" date="2013" name="Nature">
        <title>Draft genome of the wheat A-genome progenitor Triticum urartu.</title>
        <authorList>
            <person name="Ling H.Q."/>
            <person name="Zhao S."/>
            <person name="Liu D."/>
            <person name="Wang J."/>
            <person name="Sun H."/>
            <person name="Zhang C."/>
            <person name="Fan H."/>
            <person name="Li D."/>
            <person name="Dong L."/>
            <person name="Tao Y."/>
            <person name="Gao C."/>
            <person name="Wu H."/>
            <person name="Li Y."/>
            <person name="Cui Y."/>
            <person name="Guo X."/>
            <person name="Zheng S."/>
            <person name="Wang B."/>
            <person name="Yu K."/>
            <person name="Liang Q."/>
            <person name="Yang W."/>
            <person name="Lou X."/>
            <person name="Chen J."/>
            <person name="Feng M."/>
            <person name="Jian J."/>
            <person name="Zhang X."/>
            <person name="Luo G."/>
            <person name="Jiang Y."/>
            <person name="Liu J."/>
            <person name="Wang Z."/>
            <person name="Sha Y."/>
            <person name="Zhang B."/>
            <person name="Wu H."/>
            <person name="Tang D."/>
            <person name="Shen Q."/>
            <person name="Xue P."/>
            <person name="Zou S."/>
            <person name="Wang X."/>
            <person name="Liu X."/>
            <person name="Wang F."/>
            <person name="Yang Y."/>
            <person name="An X."/>
            <person name="Dong Z."/>
            <person name="Zhang K."/>
            <person name="Zhang X."/>
            <person name="Luo M.C."/>
            <person name="Dvorak J."/>
            <person name="Tong Y."/>
            <person name="Wang J."/>
            <person name="Yang H."/>
            <person name="Li Z."/>
            <person name="Wang D."/>
            <person name="Zhang A."/>
            <person name="Wang J."/>
        </authorList>
    </citation>
    <scope>NUCLEOTIDE SEQUENCE</scope>
    <source>
        <strain evidence="2">cv. G1812</strain>
    </source>
</reference>
<evidence type="ECO:0000313" key="2">
    <source>
        <dbReference type="Proteomes" id="UP000015106"/>
    </source>
</evidence>
<sequence length="57" mass="6188">MGLQVLRSLLSHATSLVGRNLALIRKMFRLLACRVSDFSQGKCVPDTSSFFGVSVSS</sequence>
<proteinExistence type="predicted"/>
<keyword evidence="2" id="KW-1185">Reference proteome</keyword>
<protein>
    <submittedName>
        <fullName evidence="1">Uncharacterized protein</fullName>
    </submittedName>
</protein>
<dbReference type="Gramene" id="TuG1812G0200003421.01.T02">
    <property type="protein sequence ID" value="TuG1812G0200003421.01.T02.cds466291"/>
    <property type="gene ID" value="TuG1812G0200003421.01"/>
</dbReference>
<reference evidence="1" key="3">
    <citation type="submission" date="2022-06" db="UniProtKB">
        <authorList>
            <consortium name="EnsemblPlants"/>
        </authorList>
    </citation>
    <scope>IDENTIFICATION</scope>
</reference>
<evidence type="ECO:0000313" key="1">
    <source>
        <dbReference type="EnsemblPlants" id="TuG1812G0200003421.01.T02.cds466291"/>
    </source>
</evidence>
<dbReference type="Proteomes" id="UP000015106">
    <property type="component" value="Chromosome 2"/>
</dbReference>
<organism evidence="1 2">
    <name type="scientific">Triticum urartu</name>
    <name type="common">Red wild einkorn</name>
    <name type="synonym">Crithodium urartu</name>
    <dbReference type="NCBI Taxonomy" id="4572"/>
    <lineage>
        <taxon>Eukaryota</taxon>
        <taxon>Viridiplantae</taxon>
        <taxon>Streptophyta</taxon>
        <taxon>Embryophyta</taxon>
        <taxon>Tracheophyta</taxon>
        <taxon>Spermatophyta</taxon>
        <taxon>Magnoliopsida</taxon>
        <taxon>Liliopsida</taxon>
        <taxon>Poales</taxon>
        <taxon>Poaceae</taxon>
        <taxon>BOP clade</taxon>
        <taxon>Pooideae</taxon>
        <taxon>Triticodae</taxon>
        <taxon>Triticeae</taxon>
        <taxon>Triticinae</taxon>
        <taxon>Triticum</taxon>
    </lineage>
</organism>
<name>A0A8R7TJA2_TRIUA</name>
<accession>A0A8R7TJA2</accession>
<dbReference type="AlphaFoldDB" id="A0A8R7TJA2"/>